<gene>
    <name evidence="2" type="ORF">TM448A00093_0057</name>
</gene>
<dbReference type="InterPro" id="IPR029063">
    <property type="entry name" value="SAM-dependent_MTases_sf"/>
</dbReference>
<dbReference type="GO" id="GO:0032259">
    <property type="term" value="P:methylation"/>
    <property type="evidence" value="ECO:0007669"/>
    <property type="project" value="UniProtKB-KW"/>
</dbReference>
<name>A0A6H1ZAD1_9ZZZZ</name>
<accession>A0A6H1ZAD1</accession>
<keyword evidence="2" id="KW-0808">Transferase</keyword>
<dbReference type="CDD" id="cd02440">
    <property type="entry name" value="AdoMet_MTases"/>
    <property type="match status" value="1"/>
</dbReference>
<dbReference type="AlphaFoldDB" id="A0A6H1ZAD1"/>
<evidence type="ECO:0000313" key="2">
    <source>
        <dbReference type="EMBL" id="QJA44327.1"/>
    </source>
</evidence>
<dbReference type="InterPro" id="IPR041698">
    <property type="entry name" value="Methyltransf_25"/>
</dbReference>
<dbReference type="Gene3D" id="3.40.50.150">
    <property type="entry name" value="Vaccinia Virus protein VP39"/>
    <property type="match status" value="1"/>
</dbReference>
<evidence type="ECO:0000259" key="1">
    <source>
        <dbReference type="Pfam" id="PF13649"/>
    </source>
</evidence>
<sequence>MTIKDMVDKKNQGKGDTGYDEGDFTKAYWTDPNANHYKIPRVHKPTYQAVKYFQHLLLKAGMKTASIVDIGAGAGQFVHAFKQKGFDAYGCEFSKSGREVAREVFGVNLNPCDLRTALPYETDAFDLGMCVGVLSMIPIQNMNTAISEILRVVRYGVLINVGCTIVEDTVTLIGNPHHITRLSPQGYWKIFNECGAYDLTSIQPPQKRAYGIGISVEFAGLFSKRKWEF</sequence>
<proteinExistence type="predicted"/>
<protein>
    <submittedName>
        <fullName evidence="2">Putative methyltransferase</fullName>
    </submittedName>
</protein>
<dbReference type="GO" id="GO:0008168">
    <property type="term" value="F:methyltransferase activity"/>
    <property type="evidence" value="ECO:0007669"/>
    <property type="project" value="UniProtKB-KW"/>
</dbReference>
<keyword evidence="2" id="KW-0489">Methyltransferase</keyword>
<organism evidence="2">
    <name type="scientific">viral metagenome</name>
    <dbReference type="NCBI Taxonomy" id="1070528"/>
    <lineage>
        <taxon>unclassified sequences</taxon>
        <taxon>metagenomes</taxon>
        <taxon>organismal metagenomes</taxon>
    </lineage>
</organism>
<reference evidence="2" key="1">
    <citation type="submission" date="2020-03" db="EMBL/GenBank/DDBJ databases">
        <title>The deep terrestrial virosphere.</title>
        <authorList>
            <person name="Holmfeldt K."/>
            <person name="Nilsson E."/>
            <person name="Simone D."/>
            <person name="Lopez-Fernandez M."/>
            <person name="Wu X."/>
            <person name="de Brujin I."/>
            <person name="Lundin D."/>
            <person name="Andersson A."/>
            <person name="Bertilsson S."/>
            <person name="Dopson M."/>
        </authorList>
    </citation>
    <scope>NUCLEOTIDE SEQUENCE</scope>
    <source>
        <strain evidence="2">TM448A00093</strain>
    </source>
</reference>
<dbReference type="SUPFAM" id="SSF53335">
    <property type="entry name" value="S-adenosyl-L-methionine-dependent methyltransferases"/>
    <property type="match status" value="1"/>
</dbReference>
<dbReference type="Pfam" id="PF13649">
    <property type="entry name" value="Methyltransf_25"/>
    <property type="match status" value="1"/>
</dbReference>
<feature type="domain" description="Methyltransferase" evidence="1">
    <location>
        <begin position="67"/>
        <end position="155"/>
    </location>
</feature>
<dbReference type="EMBL" id="MT143975">
    <property type="protein sequence ID" value="QJA44327.1"/>
    <property type="molecule type" value="Genomic_DNA"/>
</dbReference>